<accession>A0A2X3MMK2</accession>
<comment type="catalytic activity">
    <reaction evidence="3">
        <text>3'-dephospho-CoA + ATP = ADP + CoA + H(+)</text>
        <dbReference type="Rhea" id="RHEA:18245"/>
        <dbReference type="ChEBI" id="CHEBI:15378"/>
        <dbReference type="ChEBI" id="CHEBI:30616"/>
        <dbReference type="ChEBI" id="CHEBI:57287"/>
        <dbReference type="ChEBI" id="CHEBI:57328"/>
        <dbReference type="ChEBI" id="CHEBI:456216"/>
        <dbReference type="EC" id="2.7.1.24"/>
    </reaction>
</comment>
<keyword evidence="6" id="KW-1185">Reference proteome</keyword>
<keyword evidence="3" id="KW-0173">Coenzyme A biosynthesis</keyword>
<keyword evidence="2 3" id="KW-0067">ATP-binding</keyword>
<keyword evidence="3 5" id="KW-0808">Transferase</keyword>
<dbReference type="EMBL" id="LS483254">
    <property type="protein sequence ID" value="SQD93184.1"/>
    <property type="molecule type" value="Genomic_DNA"/>
</dbReference>
<dbReference type="HAMAP" id="MF_00376">
    <property type="entry name" value="Dephospho_CoA_kinase"/>
    <property type="match status" value="1"/>
</dbReference>
<dbReference type="CDD" id="cd02022">
    <property type="entry name" value="DPCK"/>
    <property type="match status" value="1"/>
</dbReference>
<dbReference type="RefSeq" id="WP_122031586.1">
    <property type="nucleotide sequence ID" value="NZ_LS483254.1"/>
</dbReference>
<feature type="binding site" evidence="3">
    <location>
        <begin position="11"/>
        <end position="16"/>
    </location>
    <ligand>
        <name>ATP</name>
        <dbReference type="ChEBI" id="CHEBI:30616"/>
    </ligand>
</feature>
<sequence length="200" mass="21788">MKVIGIAGPSGSGKSTLARHLATEPGVVHLDADALAWATYAPGGPAYFPLVARFGEDILAEDGTVDRARLARVAFATPQAKADLEAIVHPRVMDEVRRAIERHRDAGTRILLVEGALLLASPDVDRSLFDAVLWLEVPEEERRARLLDSGLDRKAVARRLRAQRDLVPPQDPRVYAVDGRGEPQEVAERVAELLRAWGGP</sequence>
<dbReference type="Pfam" id="PF01121">
    <property type="entry name" value="CoaE"/>
    <property type="match status" value="1"/>
</dbReference>
<dbReference type="OrthoDB" id="9812943at2"/>
<dbReference type="GO" id="GO:0004140">
    <property type="term" value="F:dephospho-CoA kinase activity"/>
    <property type="evidence" value="ECO:0007669"/>
    <property type="project" value="UniProtKB-UniRule"/>
</dbReference>
<proteinExistence type="inferred from homology"/>
<comment type="pathway">
    <text evidence="3">Cofactor biosynthesis; coenzyme A biosynthesis; CoA from (R)-pantothenate: step 5/5.</text>
</comment>
<comment type="subcellular location">
    <subcellularLocation>
        <location evidence="3">Cytoplasm</location>
    </subcellularLocation>
</comment>
<keyword evidence="1 3" id="KW-0547">Nucleotide-binding</keyword>
<comment type="function">
    <text evidence="3">Catalyzes the phosphorylation of the 3'-hydroxyl group of dephosphocoenzyme A to form coenzyme A.</text>
</comment>
<dbReference type="GO" id="GO:0005524">
    <property type="term" value="F:ATP binding"/>
    <property type="evidence" value="ECO:0007669"/>
    <property type="project" value="UniProtKB-UniRule"/>
</dbReference>
<evidence type="ECO:0000256" key="4">
    <source>
        <dbReference type="NCBIfam" id="TIGR00152"/>
    </source>
</evidence>
<dbReference type="Proteomes" id="UP000249818">
    <property type="component" value="Chromosome BARAN1"/>
</dbReference>
<evidence type="ECO:0000256" key="2">
    <source>
        <dbReference type="ARBA" id="ARBA00022840"/>
    </source>
</evidence>
<evidence type="ECO:0000313" key="6">
    <source>
        <dbReference type="Proteomes" id="UP000249818"/>
    </source>
</evidence>
<dbReference type="UniPathway" id="UPA00241">
    <property type="reaction ID" value="UER00356"/>
</dbReference>
<dbReference type="AlphaFoldDB" id="A0A2X3MMK2"/>
<keyword evidence="3 5" id="KW-0418">Kinase</keyword>
<dbReference type="PROSITE" id="PS51219">
    <property type="entry name" value="DPCK"/>
    <property type="match status" value="1"/>
</dbReference>
<protein>
    <recommendedName>
        <fullName evidence="3 4">Dephospho-CoA kinase</fullName>
        <ecNumber evidence="3 4">2.7.1.24</ecNumber>
    </recommendedName>
    <alternativeName>
        <fullName evidence="3">Dephosphocoenzyme A kinase</fullName>
    </alternativeName>
</protein>
<dbReference type="EC" id="2.7.1.24" evidence="3 4"/>
<evidence type="ECO:0000256" key="3">
    <source>
        <dbReference type="HAMAP-Rule" id="MF_00376"/>
    </source>
</evidence>
<keyword evidence="3" id="KW-0963">Cytoplasm</keyword>
<dbReference type="GO" id="GO:0015937">
    <property type="term" value="P:coenzyme A biosynthetic process"/>
    <property type="evidence" value="ECO:0007669"/>
    <property type="project" value="UniProtKB-UniRule"/>
</dbReference>
<dbReference type="PANTHER" id="PTHR10695:SF46">
    <property type="entry name" value="BIFUNCTIONAL COENZYME A SYNTHASE-RELATED"/>
    <property type="match status" value="1"/>
</dbReference>
<dbReference type="KEGG" id="bana:BARAN1_1162"/>
<reference evidence="6" key="1">
    <citation type="submission" date="2018-05" db="EMBL/GenBank/DDBJ databases">
        <authorList>
            <person name="Hao L."/>
        </authorList>
    </citation>
    <scope>NUCLEOTIDE SEQUENCE [LARGE SCALE GENOMIC DNA]</scope>
</reference>
<dbReference type="InterPro" id="IPR027417">
    <property type="entry name" value="P-loop_NTPase"/>
</dbReference>
<gene>
    <name evidence="3 5" type="primary">coaE</name>
    <name evidence="5" type="ORF">BARAN1_1162</name>
</gene>
<name>A0A2X3MMK2_9BACT</name>
<dbReference type="InterPro" id="IPR001977">
    <property type="entry name" value="Depp_CoAkinase"/>
</dbReference>
<dbReference type="GO" id="GO:0005737">
    <property type="term" value="C:cytoplasm"/>
    <property type="evidence" value="ECO:0007669"/>
    <property type="project" value="UniProtKB-SubCell"/>
</dbReference>
<comment type="similarity">
    <text evidence="3">Belongs to the CoaE family.</text>
</comment>
<dbReference type="NCBIfam" id="TIGR00152">
    <property type="entry name" value="dephospho-CoA kinase"/>
    <property type="match status" value="1"/>
</dbReference>
<dbReference type="Gene3D" id="3.40.50.300">
    <property type="entry name" value="P-loop containing nucleotide triphosphate hydrolases"/>
    <property type="match status" value="1"/>
</dbReference>
<dbReference type="PANTHER" id="PTHR10695">
    <property type="entry name" value="DEPHOSPHO-COA KINASE-RELATED"/>
    <property type="match status" value="1"/>
</dbReference>
<organism evidence="5 6">
    <name type="scientific">Candidatus Bipolaricaulis anaerobius</name>
    <dbReference type="NCBI Taxonomy" id="2026885"/>
    <lineage>
        <taxon>Bacteria</taxon>
        <taxon>Candidatus Bipolaricaulota</taxon>
        <taxon>Candidatus Bipolaricaulia</taxon>
        <taxon>Candidatus Bipolaricaulales</taxon>
        <taxon>Candidatus Bipolaricaulaceae</taxon>
        <taxon>Candidatus Bipolaricaulis</taxon>
    </lineage>
</organism>
<evidence type="ECO:0000256" key="1">
    <source>
        <dbReference type="ARBA" id="ARBA00022741"/>
    </source>
</evidence>
<dbReference type="SUPFAM" id="SSF52540">
    <property type="entry name" value="P-loop containing nucleoside triphosphate hydrolases"/>
    <property type="match status" value="1"/>
</dbReference>
<evidence type="ECO:0000313" key="5">
    <source>
        <dbReference type="EMBL" id="SQD93184.1"/>
    </source>
</evidence>